<dbReference type="SUPFAM" id="SSF52172">
    <property type="entry name" value="CheY-like"/>
    <property type="match status" value="1"/>
</dbReference>
<evidence type="ECO:0000256" key="3">
    <source>
        <dbReference type="PROSITE-ProRule" id="PRU00169"/>
    </source>
</evidence>
<evidence type="ECO:0000313" key="6">
    <source>
        <dbReference type="EMBL" id="AEF85997.1"/>
    </source>
</evidence>
<dbReference type="STRING" id="545694.TREPR_3347"/>
<evidence type="ECO:0000259" key="4">
    <source>
        <dbReference type="PROSITE" id="PS50043"/>
    </source>
</evidence>
<reference evidence="7" key="1">
    <citation type="submission" date="2009-12" db="EMBL/GenBank/DDBJ databases">
        <title>Complete sequence of Treponema primitia strain ZAS-2.</title>
        <authorList>
            <person name="Tetu S.G."/>
            <person name="Matson E."/>
            <person name="Ren Q."/>
            <person name="Seshadri R."/>
            <person name="Elbourne L."/>
            <person name="Hassan K.A."/>
            <person name="Durkin A."/>
            <person name="Radune D."/>
            <person name="Mohamoud Y."/>
            <person name="Shay R."/>
            <person name="Jin S."/>
            <person name="Zhang X."/>
            <person name="Lucey K."/>
            <person name="Ballor N.R."/>
            <person name="Ottesen E."/>
            <person name="Rosenthal R."/>
            <person name="Allen A."/>
            <person name="Leadbetter J.R."/>
            <person name="Paulsen I.T."/>
        </authorList>
    </citation>
    <scope>NUCLEOTIDE SEQUENCE [LARGE SCALE GENOMIC DNA]</scope>
    <source>
        <strain evidence="7">ATCC BAA-887 / DSM 12427 / ZAS-2</strain>
    </source>
</reference>
<evidence type="ECO:0000256" key="2">
    <source>
        <dbReference type="ARBA" id="ARBA00023125"/>
    </source>
</evidence>
<dbReference type="PANTHER" id="PTHR43214">
    <property type="entry name" value="TWO-COMPONENT RESPONSE REGULATOR"/>
    <property type="match status" value="1"/>
</dbReference>
<dbReference type="PROSITE" id="PS50110">
    <property type="entry name" value="RESPONSE_REGULATORY"/>
    <property type="match status" value="1"/>
</dbReference>
<dbReference type="GO" id="GO:0003677">
    <property type="term" value="F:DNA binding"/>
    <property type="evidence" value="ECO:0007669"/>
    <property type="project" value="UniProtKB-KW"/>
</dbReference>
<dbReference type="PRINTS" id="PR00038">
    <property type="entry name" value="HTHLUXR"/>
</dbReference>
<feature type="domain" description="HTH luxR-type" evidence="4">
    <location>
        <begin position="139"/>
        <end position="204"/>
    </location>
</feature>
<dbReference type="KEGG" id="tpi:TREPR_3347"/>
<dbReference type="Pfam" id="PF00072">
    <property type="entry name" value="Response_reg"/>
    <property type="match status" value="1"/>
</dbReference>
<keyword evidence="7" id="KW-1185">Reference proteome</keyword>
<organism evidence="6 7">
    <name type="scientific">Treponema primitia (strain ATCC BAA-887 / DSM 12427 / ZAS-2)</name>
    <dbReference type="NCBI Taxonomy" id="545694"/>
    <lineage>
        <taxon>Bacteria</taxon>
        <taxon>Pseudomonadati</taxon>
        <taxon>Spirochaetota</taxon>
        <taxon>Spirochaetia</taxon>
        <taxon>Spirochaetales</taxon>
        <taxon>Treponemataceae</taxon>
        <taxon>Treponema</taxon>
    </lineage>
</organism>
<keyword evidence="1 3" id="KW-0597">Phosphoprotein</keyword>
<evidence type="ECO:0000259" key="5">
    <source>
        <dbReference type="PROSITE" id="PS50110"/>
    </source>
</evidence>
<gene>
    <name evidence="6" type="ordered locus">TREPR_3347</name>
</gene>
<name>F5YK70_TREPZ</name>
<dbReference type="RefSeq" id="WP_015706931.1">
    <property type="nucleotide sequence ID" value="NC_015578.1"/>
</dbReference>
<dbReference type="InterPro" id="IPR016032">
    <property type="entry name" value="Sig_transdc_resp-reg_C-effctor"/>
</dbReference>
<dbReference type="Gene3D" id="3.40.50.2300">
    <property type="match status" value="1"/>
</dbReference>
<keyword evidence="2" id="KW-0238">DNA-binding</keyword>
<dbReference type="CDD" id="cd06170">
    <property type="entry name" value="LuxR_C_like"/>
    <property type="match status" value="1"/>
</dbReference>
<reference evidence="6 7" key="2">
    <citation type="journal article" date="2011" name="ISME J.">
        <title>RNA-seq reveals cooperative metabolic interactions between two termite-gut spirochete species in co-culture.</title>
        <authorList>
            <person name="Rosenthal A.Z."/>
            <person name="Matson E.G."/>
            <person name="Eldar A."/>
            <person name="Leadbetter J.R."/>
        </authorList>
    </citation>
    <scope>NUCLEOTIDE SEQUENCE [LARGE SCALE GENOMIC DNA]</scope>
    <source>
        <strain evidence="7">ATCC BAA-887 / DSM 12427 / ZAS-2</strain>
    </source>
</reference>
<dbReference type="eggNOG" id="COG2197">
    <property type="taxonomic scope" value="Bacteria"/>
</dbReference>
<feature type="modified residue" description="4-aspartylphosphate" evidence="3">
    <location>
        <position position="57"/>
    </location>
</feature>
<dbReference type="GO" id="GO:0000160">
    <property type="term" value="P:phosphorelay signal transduction system"/>
    <property type="evidence" value="ECO:0007669"/>
    <property type="project" value="InterPro"/>
</dbReference>
<dbReference type="InterPro" id="IPR058245">
    <property type="entry name" value="NreC/VraR/RcsB-like_REC"/>
</dbReference>
<feature type="domain" description="Response regulatory" evidence="5">
    <location>
        <begin position="6"/>
        <end position="122"/>
    </location>
</feature>
<dbReference type="GO" id="GO:0006355">
    <property type="term" value="P:regulation of DNA-templated transcription"/>
    <property type="evidence" value="ECO:0007669"/>
    <property type="project" value="InterPro"/>
</dbReference>
<dbReference type="AlphaFoldDB" id="F5YK70"/>
<dbReference type="InterPro" id="IPR039420">
    <property type="entry name" value="WalR-like"/>
</dbReference>
<dbReference type="InterPro" id="IPR000792">
    <property type="entry name" value="Tscrpt_reg_LuxR_C"/>
</dbReference>
<sequence length="206" mass="23022">MDKKISVLLVDDHGIVRSGLRLILEQEKDMVVVGETGLGRDAIGIAKKCRPDLIIMDIALPDISGIETTREIKKRYPDICVIALTMYEEEEYLVSFREAGGSAHIGKSSADRELVQVIRTLFPAPGAEDIAGHLTGNPVTKPPSVLSKRELEVLERTIHGFTSRETGQELNLSTRTVETYRERIMAKLNLSHKSELIEYALKHKIF</sequence>
<dbReference type="OrthoDB" id="9779069at2"/>
<dbReference type="PROSITE" id="PS50043">
    <property type="entry name" value="HTH_LUXR_2"/>
    <property type="match status" value="1"/>
</dbReference>
<dbReference type="Proteomes" id="UP000009223">
    <property type="component" value="Chromosome"/>
</dbReference>
<accession>F5YK70</accession>
<dbReference type="Pfam" id="PF00196">
    <property type="entry name" value="GerE"/>
    <property type="match status" value="1"/>
</dbReference>
<evidence type="ECO:0000313" key="7">
    <source>
        <dbReference type="Proteomes" id="UP000009223"/>
    </source>
</evidence>
<proteinExistence type="predicted"/>
<protein>
    <submittedName>
        <fullName evidence="6">ExpA</fullName>
    </submittedName>
</protein>
<dbReference type="CDD" id="cd17535">
    <property type="entry name" value="REC_NarL-like"/>
    <property type="match status" value="1"/>
</dbReference>
<dbReference type="SUPFAM" id="SSF46894">
    <property type="entry name" value="C-terminal effector domain of the bipartite response regulators"/>
    <property type="match status" value="1"/>
</dbReference>
<dbReference type="PANTHER" id="PTHR43214:SF43">
    <property type="entry name" value="TWO-COMPONENT RESPONSE REGULATOR"/>
    <property type="match status" value="1"/>
</dbReference>
<evidence type="ECO:0000256" key="1">
    <source>
        <dbReference type="ARBA" id="ARBA00022553"/>
    </source>
</evidence>
<dbReference type="InterPro" id="IPR011006">
    <property type="entry name" value="CheY-like_superfamily"/>
</dbReference>
<dbReference type="SMART" id="SM00421">
    <property type="entry name" value="HTH_LUXR"/>
    <property type="match status" value="1"/>
</dbReference>
<dbReference type="HOGENOM" id="CLU_000445_90_1_12"/>
<dbReference type="InterPro" id="IPR001789">
    <property type="entry name" value="Sig_transdc_resp-reg_receiver"/>
</dbReference>
<dbReference type="SMART" id="SM00448">
    <property type="entry name" value="REC"/>
    <property type="match status" value="1"/>
</dbReference>
<dbReference type="EMBL" id="CP001843">
    <property type="protein sequence ID" value="AEF85997.1"/>
    <property type="molecule type" value="Genomic_DNA"/>
</dbReference>